<sequence length="1253" mass="142674">MKIKILNQFTITSFIIILLTGCVTLKPYYDKSELTWQKAVPPDSSHLKYTVFLIGDAGNPEDSRQEPTLKLAQNHIFQSKKIKIGGKDSIVYTSSPKDVVMFLGDNIYNTGLPEPDDSDRKEKERRIIEQMNIVKNFKGRKIFVPGNHDWNESYPGGLAAVNRQEEFVENYLDSADVFLPSNGCPGPVELQLNDDLVVIVLDSEWWLHKYEKPIAPDNGCTAGNRLEILEQVKDIIVRNRGKHVVIALHHPLFSNGKHGGYYSAKDYIFPLTLVRDQLYIPLPVIGSIYPFMRQYGISRQDLSNKDYQQLKRGLLTILEGEKNIVIAAGHEHALQFNRFENINHIISGAGAKSNSMAKGNDALFAHGTKGFAKVNYYDNGQSWVEFWEPEGDGSTGKLMYRTPLYALPPKGNAEVREEKQINYKDSVKVLAAGAQYEASAFKRSLYGEHYRDTWATPIKVNYLDLSTFAGGLTPLKMGGGKQTTSLQLQGKDGNVYQFRTVSKDPSTLLPQGFIRTFADDFFQDQISSAHPYGGLMIPDMAKAIGIYYVTPQLVYMPYSRLLGPYIQQVGGKLGTIEARPDEDVSDFKSFGNAKNAISTHKLYEQLHKDNDNEVDQVMYLKARLFDILINDWDRHEDQWRWAEFKKEKGSIYRPIPRDRDQAFTKYDGILPRVISKVVPDLQSFEYEIKDVAKLSIAARNLDRNFLNKLTHEQWLQIAFEVQTKLTDKVIEDAVRKMPPEVFSISGQEIISKLKSRRNGLTQAAEEYYTVLSKEVTVTGTNKHEFVVIDNGEDYTRLAIYKINSERQIEKPIFSRDFFRDETRELNVFALDGRDSIIVRGKNPSIKVRIVGGEGSDYFVDNTTGSGKNILVFDSDDNAGTIHDGSSSKIDLSKYETIHEYNRNAFKYDKRNFIPSFDYNVDDGVFIGAGYSIKHYGFRKEPYSYTHLLQGNYAPRTGANSISYTGNIYSILGRNNDIIVKAEFNGPKYTFNYFGQGNSTQNVGDDIDYYRIRTKNLSFTTYFQKRFTQAFRVGLGPGYELYWIEKPMNTFLTSEDFGEKSDLNNPSRFAALRSYANIDFVDNPLFPTSGVRWNNEINYFSELKQGNDNFAQVKTDISFYGTPNLSFPVTAAIRLGGAKNFGDYKFFQSNFLGNTTNLRGYRNNRFAGRSYLYQNSELRFKVSSFRNYIITGNFGLFGFFDSGRVYSESPEENTWHTAYGPGAWINFYNKFLVSAGYGISKEGRYFSINSGFSF</sequence>
<feature type="domain" description="Calcineurin-like phosphoesterase" evidence="5">
    <location>
        <begin position="96"/>
        <end position="267"/>
    </location>
</feature>
<keyword evidence="8" id="KW-1185">Reference proteome</keyword>
<dbReference type="Gene3D" id="2.40.160.50">
    <property type="entry name" value="membrane protein fhac: a member of the omp85/tpsb transporter family"/>
    <property type="match status" value="1"/>
</dbReference>
<dbReference type="PROSITE" id="PS51257">
    <property type="entry name" value="PROKAR_LIPOPROTEIN"/>
    <property type="match status" value="1"/>
</dbReference>
<reference evidence="8" key="1">
    <citation type="journal article" date="2019" name="Int. J. Syst. Evol. Microbiol.">
        <title>The Global Catalogue of Microorganisms (GCM) 10K type strain sequencing project: providing services to taxonomists for standard genome sequencing and annotation.</title>
        <authorList>
            <consortium name="The Broad Institute Genomics Platform"/>
            <consortium name="The Broad Institute Genome Sequencing Center for Infectious Disease"/>
            <person name="Wu L."/>
            <person name="Ma J."/>
        </authorList>
    </citation>
    <scope>NUCLEOTIDE SEQUENCE [LARGE SCALE GENOMIC DNA]</scope>
    <source>
        <strain evidence="8">KCTC 42217</strain>
    </source>
</reference>
<accession>A0ABW4ZGA3</accession>
<dbReference type="RefSeq" id="WP_255902299.1">
    <property type="nucleotide sequence ID" value="NZ_JAFMZO010000002.1"/>
</dbReference>
<protein>
    <submittedName>
        <fullName evidence="7">BamA/TamA family outer membrane protein</fullName>
    </submittedName>
</protein>
<keyword evidence="3" id="KW-0378">Hydrolase</keyword>
<gene>
    <name evidence="7" type="ORF">ACFSJU_00705</name>
</gene>
<comment type="subcellular location">
    <subcellularLocation>
        <location evidence="1">Membrane</location>
    </subcellularLocation>
</comment>
<dbReference type="PANTHER" id="PTHR10161">
    <property type="entry name" value="TARTRATE-RESISTANT ACID PHOSPHATASE TYPE 5"/>
    <property type="match status" value="1"/>
</dbReference>
<dbReference type="InterPro" id="IPR004843">
    <property type="entry name" value="Calcineurin-like_PHP"/>
</dbReference>
<feature type="domain" description="Bacterial surface antigen (D15)" evidence="6">
    <location>
        <begin position="983"/>
        <end position="1238"/>
    </location>
</feature>
<dbReference type="EMBL" id="JBHUHZ010000001">
    <property type="protein sequence ID" value="MFD2160899.1"/>
    <property type="molecule type" value="Genomic_DNA"/>
</dbReference>
<evidence type="ECO:0000256" key="4">
    <source>
        <dbReference type="ARBA" id="ARBA00023136"/>
    </source>
</evidence>
<dbReference type="SUPFAM" id="SSF56300">
    <property type="entry name" value="Metallo-dependent phosphatases"/>
    <property type="match status" value="1"/>
</dbReference>
<proteinExistence type="predicted"/>
<keyword evidence="4" id="KW-0472">Membrane</keyword>
<organism evidence="7 8">
    <name type="scientific">Paradesertivirga mongoliensis</name>
    <dbReference type="NCBI Taxonomy" id="2100740"/>
    <lineage>
        <taxon>Bacteria</taxon>
        <taxon>Pseudomonadati</taxon>
        <taxon>Bacteroidota</taxon>
        <taxon>Sphingobacteriia</taxon>
        <taxon>Sphingobacteriales</taxon>
        <taxon>Sphingobacteriaceae</taxon>
        <taxon>Paradesertivirga</taxon>
    </lineage>
</organism>
<evidence type="ECO:0000313" key="7">
    <source>
        <dbReference type="EMBL" id="MFD2160899.1"/>
    </source>
</evidence>
<dbReference type="Pfam" id="PF00149">
    <property type="entry name" value="Metallophos"/>
    <property type="match status" value="1"/>
</dbReference>
<dbReference type="Pfam" id="PF01103">
    <property type="entry name" value="Omp85"/>
    <property type="match status" value="1"/>
</dbReference>
<dbReference type="PANTHER" id="PTHR10161:SF14">
    <property type="entry name" value="TARTRATE-RESISTANT ACID PHOSPHATASE TYPE 5"/>
    <property type="match status" value="1"/>
</dbReference>
<dbReference type="InterPro" id="IPR051558">
    <property type="entry name" value="Metallophosphoesterase_PAP"/>
</dbReference>
<keyword evidence="2" id="KW-0732">Signal</keyword>
<evidence type="ECO:0000256" key="3">
    <source>
        <dbReference type="ARBA" id="ARBA00022801"/>
    </source>
</evidence>
<dbReference type="InterPro" id="IPR000184">
    <property type="entry name" value="Bac_surfAg_D15"/>
</dbReference>
<dbReference type="Proteomes" id="UP001597387">
    <property type="component" value="Unassembled WGS sequence"/>
</dbReference>
<evidence type="ECO:0000259" key="6">
    <source>
        <dbReference type="Pfam" id="PF01103"/>
    </source>
</evidence>
<evidence type="ECO:0000259" key="5">
    <source>
        <dbReference type="Pfam" id="PF00149"/>
    </source>
</evidence>
<evidence type="ECO:0000313" key="8">
    <source>
        <dbReference type="Proteomes" id="UP001597387"/>
    </source>
</evidence>
<dbReference type="Gene3D" id="3.60.21.10">
    <property type="match status" value="2"/>
</dbReference>
<evidence type="ECO:0000256" key="2">
    <source>
        <dbReference type="ARBA" id="ARBA00022729"/>
    </source>
</evidence>
<comment type="caution">
    <text evidence="7">The sequence shown here is derived from an EMBL/GenBank/DDBJ whole genome shotgun (WGS) entry which is preliminary data.</text>
</comment>
<name>A0ABW4ZGA3_9SPHI</name>
<dbReference type="InterPro" id="IPR029052">
    <property type="entry name" value="Metallo-depent_PP-like"/>
</dbReference>
<evidence type="ECO:0000256" key="1">
    <source>
        <dbReference type="ARBA" id="ARBA00004370"/>
    </source>
</evidence>